<proteinExistence type="predicted"/>
<dbReference type="Gene3D" id="3.40.50.1820">
    <property type="entry name" value="alpha/beta hydrolase"/>
    <property type="match status" value="2"/>
</dbReference>
<keyword evidence="4" id="KW-1185">Reference proteome</keyword>
<evidence type="ECO:0000313" key="3">
    <source>
        <dbReference type="EMBL" id="KAJ9137869.1"/>
    </source>
</evidence>
<name>A0AA38VKU1_9PEZI</name>
<organism evidence="3 4">
    <name type="scientific">Pleurostoma richardsiae</name>
    <dbReference type="NCBI Taxonomy" id="41990"/>
    <lineage>
        <taxon>Eukaryota</taxon>
        <taxon>Fungi</taxon>
        <taxon>Dikarya</taxon>
        <taxon>Ascomycota</taxon>
        <taxon>Pezizomycotina</taxon>
        <taxon>Sordariomycetes</taxon>
        <taxon>Sordariomycetidae</taxon>
        <taxon>Calosphaeriales</taxon>
        <taxon>Pleurostomataceae</taxon>
        <taxon>Pleurostoma</taxon>
    </lineage>
</organism>
<evidence type="ECO:0000313" key="4">
    <source>
        <dbReference type="Proteomes" id="UP001174694"/>
    </source>
</evidence>
<feature type="signal peptide" evidence="1">
    <location>
        <begin position="1"/>
        <end position="18"/>
    </location>
</feature>
<evidence type="ECO:0000256" key="1">
    <source>
        <dbReference type="SAM" id="SignalP"/>
    </source>
</evidence>
<sequence length="526" mass="57871">MDKTSLTGLLALATSAFGAMFDPYYANMSWEAPRTLSNWSNLTVSTPTGTFIGALNDTYPNVRQFLRVPFAQPPVGDLRWLPPRYPRRSGKKIDSTKFGPSCPQFVSGASSLWNEFQPPNLIINIGEPLNAGATAWGSAEDCLTLAIWTPSYANKTSKLPVAFFVTGGGGVTGGINIASQLPTNWVSRSQEHIVVTMNYRANIFGNPKSRALDETSLTLLDVRAAVEWVSENIELFGGDRDNIMLWGQSQGAALTHMYTLAWPEDPLVNKFGIISQPPEVRINLTEVTDPYADFDTVAKALGCNYGDDAEAELECMRQVSFLQLTETINNWNATPSVAFNLYIPEERYIFSNETDRYVRGKVAKGPAVRSNAATEIPTEGNLTESIEDAQAWTCTNYKDSVLRQSVGLDTYRYFYAGNFSNISPVPWLGAFHWSDLFMIFGTYATDVGEIPQLEVDTSETMQDYLLAFAKDPSTVNTTVGWPKFDANATSGGSILEFGKDVAVQTVTGNFIDASCWDTSATYPFFG</sequence>
<dbReference type="Pfam" id="PF00135">
    <property type="entry name" value="COesterase"/>
    <property type="match status" value="1"/>
</dbReference>
<reference evidence="3" key="1">
    <citation type="submission" date="2022-07" db="EMBL/GenBank/DDBJ databases">
        <title>Fungi with potential for degradation of polypropylene.</title>
        <authorList>
            <person name="Gostincar C."/>
        </authorList>
    </citation>
    <scope>NUCLEOTIDE SEQUENCE</scope>
    <source>
        <strain evidence="3">EXF-13308</strain>
    </source>
</reference>
<dbReference type="InterPro" id="IPR002018">
    <property type="entry name" value="CarbesteraseB"/>
</dbReference>
<keyword evidence="1" id="KW-0732">Signal</keyword>
<dbReference type="SUPFAM" id="SSF53474">
    <property type="entry name" value="alpha/beta-Hydrolases"/>
    <property type="match status" value="1"/>
</dbReference>
<comment type="caution">
    <text evidence="3">The sequence shown here is derived from an EMBL/GenBank/DDBJ whole genome shotgun (WGS) entry which is preliminary data.</text>
</comment>
<evidence type="ECO:0000259" key="2">
    <source>
        <dbReference type="Pfam" id="PF00135"/>
    </source>
</evidence>
<feature type="chain" id="PRO_5041308970" evidence="1">
    <location>
        <begin position="19"/>
        <end position="526"/>
    </location>
</feature>
<protein>
    <submittedName>
        <fullName evidence="3">Carboxylesterase family protein</fullName>
    </submittedName>
</protein>
<dbReference type="InterPro" id="IPR029058">
    <property type="entry name" value="AB_hydrolase_fold"/>
</dbReference>
<gene>
    <name evidence="3" type="ORF">NKR23_g8819</name>
</gene>
<dbReference type="AlphaFoldDB" id="A0AA38VKU1"/>
<dbReference type="PANTHER" id="PTHR11559">
    <property type="entry name" value="CARBOXYLESTERASE"/>
    <property type="match status" value="1"/>
</dbReference>
<accession>A0AA38VKU1</accession>
<dbReference type="InterPro" id="IPR050309">
    <property type="entry name" value="Type-B_Carboxylest/Lipase"/>
</dbReference>
<dbReference type="EMBL" id="JANBVO010000032">
    <property type="protein sequence ID" value="KAJ9137869.1"/>
    <property type="molecule type" value="Genomic_DNA"/>
</dbReference>
<dbReference type="Proteomes" id="UP001174694">
    <property type="component" value="Unassembled WGS sequence"/>
</dbReference>
<feature type="domain" description="Carboxylesterase type B" evidence="2">
    <location>
        <begin position="42"/>
        <end position="341"/>
    </location>
</feature>